<gene>
    <name evidence="1" type="ORF">RCOM_0689420</name>
</gene>
<dbReference type="InParanoid" id="B9S4C4"/>
<dbReference type="AlphaFoldDB" id="B9S4C4"/>
<organism evidence="1 2">
    <name type="scientific">Ricinus communis</name>
    <name type="common">Castor bean</name>
    <dbReference type="NCBI Taxonomy" id="3988"/>
    <lineage>
        <taxon>Eukaryota</taxon>
        <taxon>Viridiplantae</taxon>
        <taxon>Streptophyta</taxon>
        <taxon>Embryophyta</taxon>
        <taxon>Tracheophyta</taxon>
        <taxon>Spermatophyta</taxon>
        <taxon>Magnoliopsida</taxon>
        <taxon>eudicotyledons</taxon>
        <taxon>Gunneridae</taxon>
        <taxon>Pentapetalae</taxon>
        <taxon>rosids</taxon>
        <taxon>fabids</taxon>
        <taxon>Malpighiales</taxon>
        <taxon>Euphorbiaceae</taxon>
        <taxon>Acalyphoideae</taxon>
        <taxon>Acalypheae</taxon>
        <taxon>Ricinus</taxon>
    </lineage>
</organism>
<dbReference type="Proteomes" id="UP000008311">
    <property type="component" value="Unassembled WGS sequence"/>
</dbReference>
<sequence length="57" mass="6425">MCLNAGNSFCGICEVQLQFQLLSLSTLCEVGYSAHDRFELEVRMDKGFKKHNLVEDG</sequence>
<name>B9S4C4_RICCO</name>
<accession>B9S4C4</accession>
<evidence type="ECO:0000313" key="1">
    <source>
        <dbReference type="EMBL" id="EEF41552.1"/>
    </source>
</evidence>
<reference evidence="2" key="1">
    <citation type="journal article" date="2010" name="Nat. Biotechnol.">
        <title>Draft genome sequence of the oilseed species Ricinus communis.</title>
        <authorList>
            <person name="Chan A.P."/>
            <person name="Crabtree J."/>
            <person name="Zhao Q."/>
            <person name="Lorenzi H."/>
            <person name="Orvis J."/>
            <person name="Puiu D."/>
            <person name="Melake-Berhan A."/>
            <person name="Jones K.M."/>
            <person name="Redman J."/>
            <person name="Chen G."/>
            <person name="Cahoon E.B."/>
            <person name="Gedil M."/>
            <person name="Stanke M."/>
            <person name="Haas B.J."/>
            <person name="Wortman J.R."/>
            <person name="Fraser-Liggett C.M."/>
            <person name="Ravel J."/>
            <person name="Rabinowicz P.D."/>
        </authorList>
    </citation>
    <scope>NUCLEOTIDE SEQUENCE [LARGE SCALE GENOMIC DNA]</scope>
    <source>
        <strain evidence="2">cv. Hale</strain>
    </source>
</reference>
<proteinExistence type="predicted"/>
<evidence type="ECO:0000313" key="2">
    <source>
        <dbReference type="Proteomes" id="UP000008311"/>
    </source>
</evidence>
<dbReference type="EMBL" id="EQ973864">
    <property type="protein sequence ID" value="EEF41552.1"/>
    <property type="molecule type" value="Genomic_DNA"/>
</dbReference>
<keyword evidence="2" id="KW-1185">Reference proteome</keyword>
<protein>
    <submittedName>
        <fullName evidence="1">Uncharacterized protein</fullName>
    </submittedName>
</protein>